<feature type="region of interest" description="Disordered" evidence="1">
    <location>
        <begin position="1"/>
        <end position="33"/>
    </location>
</feature>
<proteinExistence type="predicted"/>
<evidence type="ECO:0000256" key="1">
    <source>
        <dbReference type="SAM" id="MobiDB-lite"/>
    </source>
</evidence>
<protein>
    <submittedName>
        <fullName evidence="2">Uncharacterized protein</fullName>
    </submittedName>
</protein>
<gene>
    <name evidence="2" type="ORF">HDK90DRAFT_95362</name>
</gene>
<sequence>MARNRRSGPRGANPLNQVSRQPRPPPRPEPPRQKHIFFVDERAMEVVEILFRSHEGRSPGKIKWTNLLHLMQAMGYKAEKGYGSIWKFEPAVDDGLLQPTNIHDDHRSYLNIRTAWSIGKRFNKSYGWDADSFKLAS</sequence>
<name>A0ABR1YBV6_9PEZI</name>
<organism evidence="2 3">
    <name type="scientific">Phyllosticta capitalensis</name>
    <dbReference type="NCBI Taxonomy" id="121624"/>
    <lineage>
        <taxon>Eukaryota</taxon>
        <taxon>Fungi</taxon>
        <taxon>Dikarya</taxon>
        <taxon>Ascomycota</taxon>
        <taxon>Pezizomycotina</taxon>
        <taxon>Dothideomycetes</taxon>
        <taxon>Dothideomycetes incertae sedis</taxon>
        <taxon>Botryosphaeriales</taxon>
        <taxon>Phyllostictaceae</taxon>
        <taxon>Phyllosticta</taxon>
    </lineage>
</organism>
<dbReference type="EMBL" id="JBBWRZ010000012">
    <property type="protein sequence ID" value="KAK8224920.1"/>
    <property type="molecule type" value="Genomic_DNA"/>
</dbReference>
<reference evidence="2 3" key="1">
    <citation type="submission" date="2024-04" db="EMBL/GenBank/DDBJ databases">
        <title>Phyllosticta paracitricarpa is synonymous to the EU quarantine fungus P. citricarpa based on phylogenomic analyses.</title>
        <authorList>
            <consortium name="Lawrence Berkeley National Laboratory"/>
            <person name="Van Ingen-Buijs V.A."/>
            <person name="Van Westerhoven A.C."/>
            <person name="Haridas S."/>
            <person name="Skiadas P."/>
            <person name="Martin F."/>
            <person name="Groenewald J.Z."/>
            <person name="Crous P.W."/>
            <person name="Seidl M.F."/>
        </authorList>
    </citation>
    <scope>NUCLEOTIDE SEQUENCE [LARGE SCALE GENOMIC DNA]</scope>
    <source>
        <strain evidence="2 3">CBS 123374</strain>
    </source>
</reference>
<dbReference type="PANTHER" id="PTHR40788:SF1">
    <property type="entry name" value="IPA PROTEIN"/>
    <property type="match status" value="1"/>
</dbReference>
<dbReference type="PANTHER" id="PTHR40788">
    <property type="entry name" value="CLR5 DOMAIN-CONTAINING PROTEIN-RELATED"/>
    <property type="match status" value="1"/>
</dbReference>
<comment type="caution">
    <text evidence="2">The sequence shown here is derived from an EMBL/GenBank/DDBJ whole genome shotgun (WGS) entry which is preliminary data.</text>
</comment>
<evidence type="ECO:0000313" key="2">
    <source>
        <dbReference type="EMBL" id="KAK8224920.1"/>
    </source>
</evidence>
<accession>A0ABR1YBV6</accession>
<evidence type="ECO:0000313" key="3">
    <source>
        <dbReference type="Proteomes" id="UP001492380"/>
    </source>
</evidence>
<keyword evidence="3" id="KW-1185">Reference proteome</keyword>
<dbReference type="Proteomes" id="UP001492380">
    <property type="component" value="Unassembled WGS sequence"/>
</dbReference>